<dbReference type="AlphaFoldDB" id="A0A3B0R8P6"/>
<organism evidence="1">
    <name type="scientific">hydrothermal vent metagenome</name>
    <dbReference type="NCBI Taxonomy" id="652676"/>
    <lineage>
        <taxon>unclassified sequences</taxon>
        <taxon>metagenomes</taxon>
        <taxon>ecological metagenomes</taxon>
    </lineage>
</organism>
<reference evidence="1" key="1">
    <citation type="submission" date="2018-06" db="EMBL/GenBank/DDBJ databases">
        <authorList>
            <person name="Zhirakovskaya E."/>
        </authorList>
    </citation>
    <scope>NUCLEOTIDE SEQUENCE</scope>
</reference>
<name>A0A3B0R8P6_9ZZZZ</name>
<proteinExistence type="predicted"/>
<accession>A0A3B0R8P6</accession>
<protein>
    <submittedName>
        <fullName evidence="1">Uncharacterized protein</fullName>
    </submittedName>
</protein>
<gene>
    <name evidence="1" type="ORF">MNBD_ALPHA02-75</name>
</gene>
<sequence length="61" mass="7102">MILGYFKGNNQTRQFQTENFRHFCNRSFNSLRLNGLSAAPPRSFCHPRYAHQKSTGVARQN</sequence>
<dbReference type="EMBL" id="UOED01000038">
    <property type="protein sequence ID" value="VAV88832.1"/>
    <property type="molecule type" value="Genomic_DNA"/>
</dbReference>
<evidence type="ECO:0000313" key="1">
    <source>
        <dbReference type="EMBL" id="VAV88832.1"/>
    </source>
</evidence>